<protein>
    <submittedName>
        <fullName evidence="2">Uncharacterized protein</fullName>
    </submittedName>
</protein>
<accession>A0A0L8G200</accession>
<gene>
    <name evidence="2" type="ORF">OCBIM_22001757mg</name>
</gene>
<organism evidence="2">
    <name type="scientific">Octopus bimaculoides</name>
    <name type="common">California two-spotted octopus</name>
    <dbReference type="NCBI Taxonomy" id="37653"/>
    <lineage>
        <taxon>Eukaryota</taxon>
        <taxon>Metazoa</taxon>
        <taxon>Spiralia</taxon>
        <taxon>Lophotrochozoa</taxon>
        <taxon>Mollusca</taxon>
        <taxon>Cephalopoda</taxon>
        <taxon>Coleoidea</taxon>
        <taxon>Octopodiformes</taxon>
        <taxon>Octopoda</taxon>
        <taxon>Incirrata</taxon>
        <taxon>Octopodidae</taxon>
        <taxon>Octopus</taxon>
    </lineage>
</organism>
<evidence type="ECO:0000256" key="1">
    <source>
        <dbReference type="SAM" id="SignalP"/>
    </source>
</evidence>
<name>A0A0L8G200_OCTBM</name>
<evidence type="ECO:0000313" key="2">
    <source>
        <dbReference type="EMBL" id="KOF71052.1"/>
    </source>
</evidence>
<dbReference type="AlphaFoldDB" id="A0A0L8G200"/>
<reference evidence="2" key="1">
    <citation type="submission" date="2015-07" db="EMBL/GenBank/DDBJ databases">
        <title>MeaNS - Measles Nucleotide Surveillance Program.</title>
        <authorList>
            <person name="Tran T."/>
            <person name="Druce J."/>
        </authorList>
    </citation>
    <scope>NUCLEOTIDE SEQUENCE</scope>
    <source>
        <strain evidence="2">UCB-OBI-ISO-001</strain>
        <tissue evidence="2">Gonad</tissue>
    </source>
</reference>
<feature type="chain" id="PRO_5005582722" evidence="1">
    <location>
        <begin position="21"/>
        <end position="339"/>
    </location>
</feature>
<keyword evidence="1" id="KW-0732">Signal</keyword>
<dbReference type="EMBL" id="KQ424404">
    <property type="protein sequence ID" value="KOF71052.1"/>
    <property type="molecule type" value="Genomic_DNA"/>
</dbReference>
<feature type="signal peptide" evidence="1">
    <location>
        <begin position="1"/>
        <end position="20"/>
    </location>
</feature>
<proteinExistence type="predicted"/>
<sequence>MFCTYFRFLLIVLIVKYVSANMCRAGKKNTHKPYHIRDNRFEYKEPAKNRFTRYADAGSKTPFEIIRSDAKSLAPQSPVIIFELEIRNNIAKPVFLTIKTKCCAKKFQMATERVSQTDRCVSIVLIGKRKYKINPEESATVTLLYASVHLMLDNYQFKGRCKFDVISEKAGSVISCMLPFKTRVTSAEDESPIVDKSQGSGYKLQHSGRKYTGWICNNDNCLPIDCAQATSTKMNFFDGETGECIRAPACAANNTFYNILKKQCQNYRFSAIQNLKDDRKFQFKALHETKSPYVDLERINAGNLEYASCSSMCRSAKKFTKNPSTIIPSFDRCAQESGC</sequence>